<dbReference type="PIRSF" id="PIRSF001237">
    <property type="entry name" value="DHOdimr"/>
    <property type="match status" value="1"/>
</dbReference>
<dbReference type="GO" id="GO:0044205">
    <property type="term" value="P:'de novo' UMP biosynthetic process"/>
    <property type="evidence" value="ECO:0007669"/>
    <property type="project" value="UniProtKB-UniRule"/>
</dbReference>
<feature type="binding site" evidence="9">
    <location>
        <position position="44"/>
    </location>
    <ligand>
        <name>Zn(2+)</name>
        <dbReference type="ChEBI" id="CHEBI:29105"/>
        <label>1</label>
    </ligand>
</feature>
<evidence type="ECO:0000256" key="6">
    <source>
        <dbReference type="ARBA" id="ARBA00022801"/>
    </source>
</evidence>
<evidence type="ECO:0000256" key="8">
    <source>
        <dbReference type="ARBA" id="ARBA00022975"/>
    </source>
</evidence>
<feature type="binding site" evidence="9">
    <location>
        <position position="294"/>
    </location>
    <ligand>
        <name>substrate</name>
    </ligand>
</feature>
<dbReference type="PROSITE" id="PS00483">
    <property type="entry name" value="DIHYDROOROTASE_2"/>
    <property type="match status" value="1"/>
</dbReference>
<dbReference type="EC" id="3.5.2.3" evidence="4 9"/>
<evidence type="ECO:0000256" key="1">
    <source>
        <dbReference type="ARBA" id="ARBA00002368"/>
    </source>
</evidence>
<dbReference type="CDD" id="cd01294">
    <property type="entry name" value="DHOase"/>
    <property type="match status" value="1"/>
</dbReference>
<dbReference type="PROSITE" id="PS00482">
    <property type="entry name" value="DIHYDROOROTASE_1"/>
    <property type="match status" value="1"/>
</dbReference>
<keyword evidence="6 9" id="KW-0378">Hydrolase</keyword>
<feature type="binding site" evidence="9">
    <location>
        <position position="72"/>
    </location>
    <ligand>
        <name>substrate</name>
    </ligand>
</feature>
<dbReference type="OrthoDB" id="9808095at2"/>
<gene>
    <name evidence="9" type="primary">pyrC</name>
    <name evidence="13" type="ORF">C4900_13740</name>
</gene>
<feature type="modified residue" description="N6-carboxylysine" evidence="9">
    <location>
        <position position="130"/>
    </location>
</feature>
<dbReference type="HAMAP" id="MF_00219">
    <property type="entry name" value="PyrC_classII"/>
    <property type="match status" value="1"/>
</dbReference>
<keyword evidence="14" id="KW-1185">Reference proteome</keyword>
<proteinExistence type="inferred from homology"/>
<protein>
    <recommendedName>
        <fullName evidence="4 9">Dihydroorotase</fullName>
        <shortName evidence="9">DHOase</shortName>
        <ecNumber evidence="4 9">3.5.2.3</ecNumber>
    </recommendedName>
</protein>
<feature type="binding site" evidence="9">
    <location>
        <position position="167"/>
    </location>
    <ligand>
        <name>substrate</name>
    </ligand>
</feature>
<evidence type="ECO:0000256" key="9">
    <source>
        <dbReference type="HAMAP-Rule" id="MF_00219"/>
    </source>
</evidence>
<dbReference type="UniPathway" id="UPA00070">
    <property type="reaction ID" value="UER00117"/>
</dbReference>
<dbReference type="PANTHER" id="PTHR43137:SF1">
    <property type="entry name" value="DIHYDROOROTASE"/>
    <property type="match status" value="1"/>
</dbReference>
<organism evidence="13 14">
    <name type="scientific">Acidiferrobacter thiooxydans</name>
    <dbReference type="NCBI Taxonomy" id="163359"/>
    <lineage>
        <taxon>Bacteria</taxon>
        <taxon>Pseudomonadati</taxon>
        <taxon>Pseudomonadota</taxon>
        <taxon>Gammaproteobacteria</taxon>
        <taxon>Acidiferrobacterales</taxon>
        <taxon>Acidiferrobacteraceae</taxon>
        <taxon>Acidiferrobacter</taxon>
    </lineage>
</organism>
<feature type="region of interest" description="Disordered" evidence="11">
    <location>
        <begin position="1"/>
        <end position="27"/>
    </location>
</feature>
<dbReference type="Pfam" id="PF01979">
    <property type="entry name" value="Amidohydro_1"/>
    <property type="match status" value="1"/>
</dbReference>
<dbReference type="InterPro" id="IPR002195">
    <property type="entry name" value="Dihydroorotase_CS"/>
</dbReference>
<dbReference type="RefSeq" id="WP_083996345.1">
    <property type="nucleotide sequence ID" value="NZ_CP080624.1"/>
</dbReference>
<keyword evidence="7 9" id="KW-0862">Zinc</keyword>
<dbReference type="GO" id="GO:0008270">
    <property type="term" value="F:zinc ion binding"/>
    <property type="evidence" value="ECO:0007669"/>
    <property type="project" value="UniProtKB-UniRule"/>
</dbReference>
<dbReference type="GO" id="GO:0006207">
    <property type="term" value="P:'de novo' pyrimidine nucleobase biosynthetic process"/>
    <property type="evidence" value="ECO:0007669"/>
    <property type="project" value="TreeGrafter"/>
</dbReference>
<dbReference type="InterPro" id="IPR032466">
    <property type="entry name" value="Metal_Hydrolase"/>
</dbReference>
<reference evidence="13 14" key="1">
    <citation type="submission" date="2018-02" db="EMBL/GenBank/DDBJ databases">
        <title>Insights into the biology of acidophilic members of the Acidiferrobacteraceae family derived from comparative genomic analyses.</title>
        <authorList>
            <person name="Issotta F."/>
            <person name="Thyssen C."/>
            <person name="Mena C."/>
            <person name="Moya A."/>
            <person name="Bellenberg S."/>
            <person name="Sproer C."/>
            <person name="Covarrubias P.C."/>
            <person name="Sand W."/>
            <person name="Quatrini R."/>
            <person name="Vera M."/>
        </authorList>
    </citation>
    <scope>NUCLEOTIDE SEQUENCE [LARGE SCALE GENOMIC DNA]</scope>
    <source>
        <strain evidence="14">m-1</strain>
    </source>
</reference>
<feature type="domain" description="Amidohydrolase-related" evidence="12">
    <location>
        <begin position="42"/>
        <end position="351"/>
    </location>
</feature>
<dbReference type="InterPro" id="IPR006680">
    <property type="entry name" value="Amidohydro-rel"/>
</dbReference>
<feature type="binding site" evidence="9">
    <location>
        <position position="46"/>
    </location>
    <ligand>
        <name>Zn(2+)</name>
        <dbReference type="ChEBI" id="CHEBI:29105"/>
        <label>1</label>
    </ligand>
</feature>
<feature type="binding site" evidence="9">
    <location>
        <position position="278"/>
    </location>
    <ligand>
        <name>Zn(2+)</name>
        <dbReference type="ChEBI" id="CHEBI:29105"/>
        <label>1</label>
    </ligand>
</feature>
<feature type="active site" evidence="9">
    <location>
        <position position="278"/>
    </location>
</feature>
<name>A0A368HEF6_9GAMM</name>
<keyword evidence="5 9" id="KW-0479">Metal-binding</keyword>
<dbReference type="AlphaFoldDB" id="A0A368HEF6"/>
<evidence type="ECO:0000256" key="5">
    <source>
        <dbReference type="ARBA" id="ARBA00022723"/>
    </source>
</evidence>
<sequence length="375" mass="41146">MVRREGPVNGGRDHRARHPAGAAERSRYPAPVTHLSLIRPDDWHVHLRDGAMMAAAVADTARRFARAIVMPNLDPPVRTVDEALAYRARILAALPAGARFEPLMTLYLTETTRPSEVSHAHACGLVRAVKYYPAGATTHATQGVHDLKRCYPVLAVMERLDLPLLLHGEVTDPAVDVFDREAVFLERQLAPLMRAFPGLRLVLEHITTRAAVDFVSAGPDTLAATITAHHLLLDRNALFAGGLRPHHYCRPLLKRAHHRAALVGAATGGSPKFFLGTDSAPHPRHAKESACGCAGIYTAHAALELYAEVFEEARALARLEAFASRHGPDFYRLPRNQERITLIKEPWQVPSTMAAGFDVLVPLRAGETVAWRLAD</sequence>
<dbReference type="NCBIfam" id="TIGR00856">
    <property type="entry name" value="pyrC_dimer"/>
    <property type="match status" value="1"/>
</dbReference>
<comment type="function">
    <text evidence="1 9">Catalyzes the reversible cyclization of carbamoyl aspartate to dihydroorotate.</text>
</comment>
<evidence type="ECO:0000256" key="10">
    <source>
        <dbReference type="RuleBase" id="RU003440"/>
    </source>
</evidence>
<dbReference type="SUPFAM" id="SSF51556">
    <property type="entry name" value="Metallo-dependent hydrolases"/>
    <property type="match status" value="1"/>
</dbReference>
<dbReference type="GO" id="GO:0005829">
    <property type="term" value="C:cytosol"/>
    <property type="evidence" value="ECO:0007669"/>
    <property type="project" value="TreeGrafter"/>
</dbReference>
<evidence type="ECO:0000259" key="12">
    <source>
        <dbReference type="Pfam" id="PF01979"/>
    </source>
</evidence>
<comment type="similarity">
    <text evidence="3 9 10">Belongs to the metallo-dependent hydrolases superfamily. DHOase family. Class II DHOase subfamily.</text>
</comment>
<feature type="binding site" evidence="9">
    <location>
        <position position="167"/>
    </location>
    <ligand>
        <name>Zn(2+)</name>
        <dbReference type="ChEBI" id="CHEBI:29105"/>
        <label>2</label>
    </ligand>
</feature>
<evidence type="ECO:0000256" key="4">
    <source>
        <dbReference type="ARBA" id="ARBA00012860"/>
    </source>
</evidence>
<comment type="catalytic activity">
    <reaction evidence="9 10">
        <text>(S)-dihydroorotate + H2O = N-carbamoyl-L-aspartate + H(+)</text>
        <dbReference type="Rhea" id="RHEA:24296"/>
        <dbReference type="ChEBI" id="CHEBI:15377"/>
        <dbReference type="ChEBI" id="CHEBI:15378"/>
        <dbReference type="ChEBI" id="CHEBI:30864"/>
        <dbReference type="ChEBI" id="CHEBI:32814"/>
        <dbReference type="EC" id="3.5.2.3"/>
    </reaction>
</comment>
<evidence type="ECO:0000256" key="7">
    <source>
        <dbReference type="ARBA" id="ARBA00022833"/>
    </source>
</evidence>
<evidence type="ECO:0000313" key="13">
    <source>
        <dbReference type="EMBL" id="RCN56814.1"/>
    </source>
</evidence>
<comment type="caution">
    <text evidence="9">Lacks conserved residue(s) required for the propagation of feature annotation.</text>
</comment>
<dbReference type="Proteomes" id="UP000253250">
    <property type="component" value="Unassembled WGS sequence"/>
</dbReference>
<keyword evidence="8 9" id="KW-0665">Pyrimidine biosynthesis</keyword>
<dbReference type="InterPro" id="IPR004721">
    <property type="entry name" value="DHOdimr"/>
</dbReference>
<feature type="binding site" description="via carbamate group" evidence="9">
    <location>
        <position position="130"/>
    </location>
    <ligand>
        <name>Zn(2+)</name>
        <dbReference type="ChEBI" id="CHEBI:29105"/>
        <label>1</label>
    </ligand>
</feature>
<dbReference type="PANTHER" id="PTHR43137">
    <property type="entry name" value="DIHYDROOROTASE"/>
    <property type="match status" value="1"/>
</dbReference>
<feature type="binding site" evidence="9">
    <location>
        <position position="282"/>
    </location>
    <ligand>
        <name>substrate</name>
    </ligand>
</feature>
<comment type="pathway">
    <text evidence="2 9 10">Pyrimidine metabolism; UMP biosynthesis via de novo pathway; (S)-dihydroorotate from bicarbonate: step 3/3.</text>
</comment>
<dbReference type="GO" id="GO:0004151">
    <property type="term" value="F:dihydroorotase activity"/>
    <property type="evidence" value="ECO:0007669"/>
    <property type="project" value="UniProtKB-UniRule"/>
</dbReference>
<feature type="binding site" evidence="9">
    <location>
        <position position="205"/>
    </location>
    <ligand>
        <name>Zn(2+)</name>
        <dbReference type="ChEBI" id="CHEBI:29105"/>
        <label>2</label>
    </ligand>
</feature>
<dbReference type="Gene3D" id="3.20.20.140">
    <property type="entry name" value="Metal-dependent hydrolases"/>
    <property type="match status" value="1"/>
</dbReference>
<feature type="binding site" description="via carbamate group" evidence="9">
    <location>
        <position position="130"/>
    </location>
    <ligand>
        <name>Zn(2+)</name>
        <dbReference type="ChEBI" id="CHEBI:29105"/>
        <label>2</label>
    </ligand>
</feature>
<comment type="subunit">
    <text evidence="9">Homodimer.</text>
</comment>
<evidence type="ECO:0000256" key="3">
    <source>
        <dbReference type="ARBA" id="ARBA00005631"/>
    </source>
</evidence>
<evidence type="ECO:0000313" key="14">
    <source>
        <dbReference type="Proteomes" id="UP000253250"/>
    </source>
</evidence>
<evidence type="ECO:0000256" key="2">
    <source>
        <dbReference type="ARBA" id="ARBA00004880"/>
    </source>
</evidence>
<comment type="cofactor">
    <cofactor evidence="9 10">
        <name>Zn(2+)</name>
        <dbReference type="ChEBI" id="CHEBI:29105"/>
    </cofactor>
    <text evidence="9 10">Binds 2 Zn(2+) ions per subunit.</text>
</comment>
<feature type="binding site" evidence="9">
    <location>
        <begin position="46"/>
        <end position="48"/>
    </location>
    <ligand>
        <name>substrate</name>
    </ligand>
</feature>
<accession>A0A368HEF6</accession>
<dbReference type="EMBL" id="PSYR01000002">
    <property type="protein sequence ID" value="RCN56814.1"/>
    <property type="molecule type" value="Genomic_DNA"/>
</dbReference>
<comment type="caution">
    <text evidence="13">The sequence shown here is derived from an EMBL/GenBank/DDBJ whole genome shotgun (WGS) entry which is preliminary data.</text>
</comment>
<evidence type="ECO:0000256" key="11">
    <source>
        <dbReference type="SAM" id="MobiDB-lite"/>
    </source>
</evidence>